<dbReference type="STRING" id="377629.TERTU_0025"/>
<feature type="transmembrane region" description="Helical" evidence="4">
    <location>
        <begin position="6"/>
        <end position="30"/>
    </location>
</feature>
<sequence>MSYFRSGLFSVLYFCTGMFFGSLSVLLLVLPIRLRHKIIMSWTFMAVQMLRFICGVKYELIGREHLQNRQGPVVILAKHQSTWETLYLQNLFWPASTVLKKELLNIPFFGWGLRALVPIAIDRENPREALREVKVKGLKRLKHNYNLLLFPEGTRMKVGERGKYARSGADIAIESGVSIIPVAHNAGKFWPSGEFLKKPGTIKIVLGEPISPEGKTSKMLIQQVEDWIETTVKTL</sequence>
<evidence type="ECO:0000256" key="3">
    <source>
        <dbReference type="ARBA" id="ARBA00023315"/>
    </source>
</evidence>
<accession>C5BKN8</accession>
<keyword evidence="4" id="KW-0472">Membrane</keyword>
<evidence type="ECO:0000256" key="4">
    <source>
        <dbReference type="SAM" id="Phobius"/>
    </source>
</evidence>
<protein>
    <submittedName>
        <fullName evidence="6">Acyltransferase domain protein</fullName>
    </submittedName>
</protein>
<dbReference type="GO" id="GO:0006654">
    <property type="term" value="P:phosphatidic acid biosynthetic process"/>
    <property type="evidence" value="ECO:0007669"/>
    <property type="project" value="TreeGrafter"/>
</dbReference>
<evidence type="ECO:0000259" key="5">
    <source>
        <dbReference type="SMART" id="SM00563"/>
    </source>
</evidence>
<dbReference type="CDD" id="cd07989">
    <property type="entry name" value="LPLAT_AGPAT-like"/>
    <property type="match status" value="1"/>
</dbReference>
<evidence type="ECO:0000256" key="2">
    <source>
        <dbReference type="ARBA" id="ARBA00022679"/>
    </source>
</evidence>
<dbReference type="InterPro" id="IPR002123">
    <property type="entry name" value="Plipid/glycerol_acylTrfase"/>
</dbReference>
<dbReference type="PANTHER" id="PTHR10434:SF40">
    <property type="entry name" value="1-ACYL-SN-GLYCEROL-3-PHOSPHATE ACYLTRANSFERASE"/>
    <property type="match status" value="1"/>
</dbReference>
<evidence type="ECO:0000313" key="6">
    <source>
        <dbReference type="EMBL" id="ACR11621.1"/>
    </source>
</evidence>
<dbReference type="GO" id="GO:0003841">
    <property type="term" value="F:1-acylglycerol-3-phosphate O-acyltransferase activity"/>
    <property type="evidence" value="ECO:0007669"/>
    <property type="project" value="TreeGrafter"/>
</dbReference>
<proteinExistence type="predicted"/>
<gene>
    <name evidence="6" type="ordered locus">TERTU_0025</name>
</gene>
<keyword evidence="4" id="KW-1133">Transmembrane helix</keyword>
<dbReference type="OrthoDB" id="9812274at2"/>
<comment type="pathway">
    <text evidence="1">Lipid metabolism.</text>
</comment>
<evidence type="ECO:0000313" key="7">
    <source>
        <dbReference type="Proteomes" id="UP000009080"/>
    </source>
</evidence>
<dbReference type="EMBL" id="CP001614">
    <property type="protein sequence ID" value="ACR11621.1"/>
    <property type="molecule type" value="Genomic_DNA"/>
</dbReference>
<evidence type="ECO:0000256" key="1">
    <source>
        <dbReference type="ARBA" id="ARBA00005189"/>
    </source>
</evidence>
<dbReference type="SMART" id="SM00563">
    <property type="entry name" value="PlsC"/>
    <property type="match status" value="1"/>
</dbReference>
<keyword evidence="3 6" id="KW-0012">Acyltransferase</keyword>
<dbReference type="Pfam" id="PF01553">
    <property type="entry name" value="Acyltransferase"/>
    <property type="match status" value="1"/>
</dbReference>
<feature type="domain" description="Phospholipid/glycerol acyltransferase" evidence="5">
    <location>
        <begin position="73"/>
        <end position="187"/>
    </location>
</feature>
<name>C5BKN8_TERTT</name>
<reference evidence="6 7" key="1">
    <citation type="journal article" date="2009" name="PLoS ONE">
        <title>The complete genome of Teredinibacter turnerae T7901: an intracellular endosymbiont of marine wood-boring bivalves (shipworms).</title>
        <authorList>
            <person name="Yang J.C."/>
            <person name="Madupu R."/>
            <person name="Durkin A.S."/>
            <person name="Ekborg N.A."/>
            <person name="Pedamallu C.S."/>
            <person name="Hostetler J.B."/>
            <person name="Radune D."/>
            <person name="Toms B.S."/>
            <person name="Henrissat B."/>
            <person name="Coutinho P.M."/>
            <person name="Schwarz S."/>
            <person name="Field L."/>
            <person name="Trindade-Silva A.E."/>
            <person name="Soares C.A.G."/>
            <person name="Elshahawi S."/>
            <person name="Hanora A."/>
            <person name="Schmidt E.W."/>
            <person name="Haygood M.G."/>
            <person name="Posfai J."/>
            <person name="Benner J."/>
            <person name="Madinger C."/>
            <person name="Nove J."/>
            <person name="Anton B."/>
            <person name="Chaudhary K."/>
            <person name="Foster J."/>
            <person name="Holman A."/>
            <person name="Kumar S."/>
            <person name="Lessard P.A."/>
            <person name="Luyten Y.A."/>
            <person name="Slatko B."/>
            <person name="Wood N."/>
            <person name="Wu B."/>
            <person name="Teplitski M."/>
            <person name="Mougous J.D."/>
            <person name="Ward N."/>
            <person name="Eisen J.A."/>
            <person name="Badger J.H."/>
            <person name="Distel D.L."/>
        </authorList>
    </citation>
    <scope>NUCLEOTIDE SEQUENCE [LARGE SCALE GENOMIC DNA]</scope>
    <source>
        <strain evidence="7">ATCC 39867 / T7901</strain>
    </source>
</reference>
<dbReference type="Proteomes" id="UP000009080">
    <property type="component" value="Chromosome"/>
</dbReference>
<organism evidence="6 7">
    <name type="scientific">Teredinibacter turnerae (strain ATCC 39867 / T7901)</name>
    <dbReference type="NCBI Taxonomy" id="377629"/>
    <lineage>
        <taxon>Bacteria</taxon>
        <taxon>Pseudomonadati</taxon>
        <taxon>Pseudomonadota</taxon>
        <taxon>Gammaproteobacteria</taxon>
        <taxon>Cellvibrionales</taxon>
        <taxon>Cellvibrionaceae</taxon>
        <taxon>Teredinibacter</taxon>
    </lineage>
</organism>
<dbReference type="PANTHER" id="PTHR10434">
    <property type="entry name" value="1-ACYL-SN-GLYCEROL-3-PHOSPHATE ACYLTRANSFERASE"/>
    <property type="match status" value="1"/>
</dbReference>
<keyword evidence="2" id="KW-0808">Transferase</keyword>
<dbReference type="SUPFAM" id="SSF69593">
    <property type="entry name" value="Glycerol-3-phosphate (1)-acyltransferase"/>
    <property type="match status" value="1"/>
</dbReference>
<dbReference type="HOGENOM" id="CLU_027938_5_0_6"/>
<dbReference type="KEGG" id="ttu:TERTU_0025"/>
<dbReference type="eggNOG" id="COG0204">
    <property type="taxonomic scope" value="Bacteria"/>
</dbReference>
<dbReference type="RefSeq" id="WP_015817733.1">
    <property type="nucleotide sequence ID" value="NC_012997.1"/>
</dbReference>
<keyword evidence="4" id="KW-0812">Transmembrane</keyword>
<keyword evidence="7" id="KW-1185">Reference proteome</keyword>
<dbReference type="AlphaFoldDB" id="C5BKN8"/>